<evidence type="ECO:0000313" key="5">
    <source>
        <dbReference type="Proteomes" id="UP000280668"/>
    </source>
</evidence>
<dbReference type="Pfam" id="PF04294">
    <property type="entry name" value="VanW"/>
    <property type="match status" value="1"/>
</dbReference>
<dbReference type="RefSeq" id="WP_123302751.1">
    <property type="nucleotide sequence ID" value="NZ_RKHK01000001.1"/>
</dbReference>
<keyword evidence="5" id="KW-1185">Reference proteome</keyword>
<dbReference type="EMBL" id="RKHK01000001">
    <property type="protein sequence ID" value="ROR72143.1"/>
    <property type="molecule type" value="Genomic_DNA"/>
</dbReference>
<proteinExistence type="predicted"/>
<dbReference type="AlphaFoldDB" id="A0A3N2BA40"/>
<keyword evidence="2" id="KW-0812">Transmembrane</keyword>
<dbReference type="OrthoDB" id="9813301at2"/>
<feature type="transmembrane region" description="Helical" evidence="2">
    <location>
        <begin position="26"/>
        <end position="47"/>
    </location>
</feature>
<gene>
    <name evidence="4" type="ORF">EDD31_0490</name>
</gene>
<feature type="region of interest" description="Disordered" evidence="1">
    <location>
        <begin position="568"/>
        <end position="600"/>
    </location>
</feature>
<sequence>MSDESANPASPFEGFDGEEPRRRYRWVIPVVIVALLAAAYAGLAWWLSDRVASDATVAGVPIGGLSHDEAHQRLETELGAVTEQPISVRIDDVSATIDPGPAGLQFDAAATLEGLTGFSVDPRVLWDRLFGIGAVEPVTAVDEEALRAELELVNQDIERAPVEGFITFSGTTVVVTEPEDGLQLDLDGAAALVSADWLTEPHPLELPGQTLEPGIGEEAVQEARREYAEPLVAGPVTIEAGEQEAELSPATLAEAATFVPNGAGLRLELAADQLAEALVESNPDIETAGEDARIVLTSDGPEIEPATTGTGVDPELLAEGVREAITADRRRAVVELTEAEPEFSTADAEALGVNEEIVSFSTPIPYDPPRTANLRRGAELLSGTLVRPGEIFSLTETIGPFTLENGYVASGMVSGGFATEGIGGGLSQVSTQMFNVGYLAGMELVEHRAHTRWFDRYPRGREATVVAGSLDMRWRNNTEYGVMIEAWVNDEGMHTRLWSTPVWEVDDWISAERDITQPGTEYNPHPQCVAENPHYHGFTVDYGRTVTDRESGEVVLDEVRTHTYRPWHRVICGSPPSPGGGDSRNGDDGDSGGNDNNGDD</sequence>
<dbReference type="PANTHER" id="PTHR35788:SF1">
    <property type="entry name" value="EXPORTED PROTEIN"/>
    <property type="match status" value="1"/>
</dbReference>
<dbReference type="InterPro" id="IPR022029">
    <property type="entry name" value="YoaR-like_PG-bd"/>
</dbReference>
<comment type="caution">
    <text evidence="4">The sequence shown here is derived from an EMBL/GenBank/DDBJ whole genome shotgun (WGS) entry which is preliminary data.</text>
</comment>
<reference evidence="4 5" key="1">
    <citation type="submission" date="2018-11" db="EMBL/GenBank/DDBJ databases">
        <title>Sequencing the genomes of 1000 actinobacteria strains.</title>
        <authorList>
            <person name="Klenk H.-P."/>
        </authorList>
    </citation>
    <scope>NUCLEOTIDE SEQUENCE [LARGE SCALE GENOMIC DNA]</scope>
    <source>
        <strain evidence="4 5">DSM 11294</strain>
    </source>
</reference>
<dbReference type="Pfam" id="PF12229">
    <property type="entry name" value="PG_binding_4"/>
    <property type="match status" value="2"/>
</dbReference>
<keyword evidence="2" id="KW-0472">Membrane</keyword>
<dbReference type="InterPro" id="IPR007391">
    <property type="entry name" value="Vancomycin_resist_VanW"/>
</dbReference>
<evidence type="ECO:0000313" key="4">
    <source>
        <dbReference type="EMBL" id="ROR72143.1"/>
    </source>
</evidence>
<dbReference type="Proteomes" id="UP000280668">
    <property type="component" value="Unassembled WGS sequence"/>
</dbReference>
<keyword evidence="2" id="KW-1133">Transmembrane helix</keyword>
<accession>A0A3N2BA40</accession>
<organism evidence="4 5">
    <name type="scientific">Bogoriella caseilytica</name>
    <dbReference type="NCBI Taxonomy" id="56055"/>
    <lineage>
        <taxon>Bacteria</taxon>
        <taxon>Bacillati</taxon>
        <taxon>Actinomycetota</taxon>
        <taxon>Actinomycetes</taxon>
        <taxon>Micrococcales</taxon>
        <taxon>Bogoriellaceae</taxon>
        <taxon>Bogoriella</taxon>
    </lineage>
</organism>
<feature type="domain" description="YoaR-like putative peptidoglycan binding" evidence="3">
    <location>
        <begin position="265"/>
        <end position="330"/>
    </location>
</feature>
<name>A0A3N2BA40_9MICO</name>
<protein>
    <submittedName>
        <fullName evidence="4">Putative peptidoglycan binding protein</fullName>
    </submittedName>
</protein>
<evidence type="ECO:0000259" key="3">
    <source>
        <dbReference type="Pfam" id="PF12229"/>
    </source>
</evidence>
<dbReference type="PANTHER" id="PTHR35788">
    <property type="entry name" value="EXPORTED PROTEIN-RELATED"/>
    <property type="match status" value="1"/>
</dbReference>
<feature type="domain" description="YoaR-like putative peptidoglycan binding" evidence="3">
    <location>
        <begin position="135"/>
        <end position="188"/>
    </location>
</feature>
<dbReference type="InterPro" id="IPR052913">
    <property type="entry name" value="Glycopeptide_resist_protein"/>
</dbReference>
<evidence type="ECO:0000256" key="1">
    <source>
        <dbReference type="SAM" id="MobiDB-lite"/>
    </source>
</evidence>
<evidence type="ECO:0000256" key="2">
    <source>
        <dbReference type="SAM" id="Phobius"/>
    </source>
</evidence>